<dbReference type="Proteomes" id="UP000070224">
    <property type="component" value="Unassembled WGS sequence"/>
</dbReference>
<protein>
    <recommendedName>
        <fullName evidence="4">Bacteroidetes PKD-like domain-containing protein</fullName>
    </recommendedName>
</protein>
<dbReference type="SUPFAM" id="SSF63829">
    <property type="entry name" value="Calcium-dependent phosphotriesterase"/>
    <property type="match status" value="1"/>
</dbReference>
<dbReference type="Pfam" id="PF16819">
    <property type="entry name" value="DUF5074"/>
    <property type="match status" value="1"/>
</dbReference>
<dbReference type="Gene3D" id="2.130.10.10">
    <property type="entry name" value="YVTN repeat-like/Quinoprotein amine dehydrogenase"/>
    <property type="match status" value="1"/>
</dbReference>
<reference evidence="3" key="1">
    <citation type="submission" date="2016-01" db="EMBL/GenBank/DDBJ databases">
        <authorList>
            <person name="Mitreva M."/>
            <person name="Pepin K.H."/>
            <person name="Mihindukulasuriya K.A."/>
            <person name="Fulton R."/>
            <person name="Fronick C."/>
            <person name="O'Laughlin M."/>
            <person name="Miner T."/>
            <person name="Herter B."/>
            <person name="Rosa B.A."/>
            <person name="Cordes M."/>
            <person name="Tomlinson C."/>
            <person name="Wollam A."/>
            <person name="Palsikar V.B."/>
            <person name="Mardis E.R."/>
            <person name="Wilson R.K."/>
        </authorList>
    </citation>
    <scope>NUCLEOTIDE SEQUENCE [LARGE SCALE GENOMIC DNA]</scope>
    <source>
        <strain evidence="3">KA00683</strain>
    </source>
</reference>
<keyword evidence="1" id="KW-0732">Signal</keyword>
<comment type="caution">
    <text evidence="2">The sequence shown here is derived from an EMBL/GenBank/DDBJ whole genome shotgun (WGS) entry which is preliminary data.</text>
</comment>
<evidence type="ECO:0000256" key="1">
    <source>
        <dbReference type="SAM" id="SignalP"/>
    </source>
</evidence>
<feature type="chain" id="PRO_5007462420" description="Bacteroidetes PKD-like domain-containing protein" evidence="1">
    <location>
        <begin position="20"/>
        <end position="450"/>
    </location>
</feature>
<evidence type="ECO:0000313" key="3">
    <source>
        <dbReference type="Proteomes" id="UP000070224"/>
    </source>
</evidence>
<evidence type="ECO:0008006" key="4">
    <source>
        <dbReference type="Google" id="ProtNLM"/>
    </source>
</evidence>
<feature type="signal peptide" evidence="1">
    <location>
        <begin position="1"/>
        <end position="19"/>
    </location>
</feature>
<dbReference type="OrthoDB" id="1071014at2"/>
<sequence length="450" mass="48407">MYKKILIASLALIAGLASCKKDDPTPSPNPPSGLTIDGVASTLEFYQLDTAHLSVAGVAKDAAAKAVWAVNGAKAAEGATFDFTTAHPGKYEVTLTVDGKSAKHTYTVAPRFSEGAFLLNEGNFGNETGSLTYIHPSKKLVIDQAYYHINGTKLGNVCQDLAFGNDQIYIISQNGPKNGGEGLLTIARSNSLEKVKVYNDDALAQQWPTHIAVLRDQIYLRTDRNGIYRGTADGGFVSIPGTSKAKKLRMAQIGERLFALTSDNKVLMIQGTQVVRELDLSPAKPSGIAVSHDGKLWVSTTNPNAILKVDPTPDNFVALDTHVLDKSISSGWSASSAFFAHGDKLYFTGQSSVIYCHDFATNKTSQIIDVKTIDGVGTSANMYYNSLGVDPATGELYYAAFEDFSTYNKKNVTMVLKADGTKLLLKEKVNSFPAGFYFIPNAASRTGANR</sequence>
<dbReference type="InterPro" id="IPR015943">
    <property type="entry name" value="WD40/YVTN_repeat-like_dom_sf"/>
</dbReference>
<organism evidence="2 3">
    <name type="scientific">Porphyromonas somerae</name>
    <dbReference type="NCBI Taxonomy" id="322095"/>
    <lineage>
        <taxon>Bacteria</taxon>
        <taxon>Pseudomonadati</taxon>
        <taxon>Bacteroidota</taxon>
        <taxon>Bacteroidia</taxon>
        <taxon>Bacteroidales</taxon>
        <taxon>Porphyromonadaceae</taxon>
        <taxon>Porphyromonas</taxon>
    </lineage>
</organism>
<dbReference type="AlphaFoldDB" id="A0A134B8E9"/>
<dbReference type="RefSeq" id="WP_060935379.1">
    <property type="nucleotide sequence ID" value="NZ_KQ960446.1"/>
</dbReference>
<dbReference type="PATRIC" id="fig|322095.3.peg.1041"/>
<dbReference type="PROSITE" id="PS51257">
    <property type="entry name" value="PROKAR_LIPOPROTEIN"/>
    <property type="match status" value="1"/>
</dbReference>
<dbReference type="InterPro" id="IPR031815">
    <property type="entry name" value="DUF5074"/>
</dbReference>
<gene>
    <name evidence="2" type="ORF">HMPREF3185_01054</name>
</gene>
<keyword evidence="3" id="KW-1185">Reference proteome</keyword>
<proteinExistence type="predicted"/>
<evidence type="ECO:0000313" key="2">
    <source>
        <dbReference type="EMBL" id="KXB76213.1"/>
    </source>
</evidence>
<name>A0A134B8E9_9PORP</name>
<dbReference type="EMBL" id="LSDK01000075">
    <property type="protein sequence ID" value="KXB76213.1"/>
    <property type="molecule type" value="Genomic_DNA"/>
</dbReference>
<dbReference type="STRING" id="322095.HMPREF3185_01054"/>
<accession>A0A134B8E9</accession>